<dbReference type="Pfam" id="PF00912">
    <property type="entry name" value="Transgly"/>
    <property type="match status" value="1"/>
</dbReference>
<dbReference type="SUPFAM" id="SSF53955">
    <property type="entry name" value="Lysozyme-like"/>
    <property type="match status" value="1"/>
</dbReference>
<evidence type="ECO:0000256" key="15">
    <source>
        <dbReference type="ARBA" id="ARBA00049902"/>
    </source>
</evidence>
<evidence type="ECO:0000256" key="9">
    <source>
        <dbReference type="ARBA" id="ARBA00022801"/>
    </source>
</evidence>
<feature type="region of interest" description="Disordered" evidence="16">
    <location>
        <begin position="944"/>
        <end position="965"/>
    </location>
</feature>
<keyword evidence="8" id="KW-0808">Transferase</keyword>
<dbReference type="Proteomes" id="UP000824175">
    <property type="component" value="Unassembled WGS sequence"/>
</dbReference>
<evidence type="ECO:0000259" key="18">
    <source>
        <dbReference type="Pfam" id="PF00905"/>
    </source>
</evidence>
<evidence type="ECO:0000256" key="11">
    <source>
        <dbReference type="ARBA" id="ARBA00023251"/>
    </source>
</evidence>
<dbReference type="EC" id="2.4.99.28" evidence="14"/>
<evidence type="ECO:0000256" key="6">
    <source>
        <dbReference type="ARBA" id="ARBA00022670"/>
    </source>
</evidence>
<comment type="catalytic activity">
    <reaction evidence="13">
        <text>Preferential cleavage: (Ac)2-L-Lys-D-Ala-|-D-Ala. Also transpeptidation of peptidyl-alanyl moieties that are N-acyl substituents of D-alanine.</text>
        <dbReference type="EC" id="3.4.16.4"/>
    </reaction>
</comment>
<dbReference type="Gene3D" id="1.10.3810.10">
    <property type="entry name" value="Biosynthetic peptidoglycan transglycosylase-like"/>
    <property type="match status" value="1"/>
</dbReference>
<feature type="compositionally biased region" description="Basic residues" evidence="16">
    <location>
        <begin position="28"/>
        <end position="38"/>
    </location>
</feature>
<dbReference type="GO" id="GO:0008658">
    <property type="term" value="F:penicillin binding"/>
    <property type="evidence" value="ECO:0007669"/>
    <property type="project" value="InterPro"/>
</dbReference>
<dbReference type="Gene3D" id="3.40.710.10">
    <property type="entry name" value="DD-peptidase/beta-lactamase superfamily"/>
    <property type="match status" value="1"/>
</dbReference>
<comment type="catalytic activity">
    <reaction evidence="15">
        <text>[GlcNAc-(1-&gt;4)-Mur2Ac(oyl-L-Ala-gamma-D-Glu-L-Lys-D-Ala-D-Ala)](n)-di-trans,octa-cis-undecaprenyl diphosphate + beta-D-GlcNAc-(1-&gt;4)-Mur2Ac(oyl-L-Ala-gamma-D-Glu-L-Lys-D-Ala-D-Ala)-di-trans,octa-cis-undecaprenyl diphosphate = [GlcNAc-(1-&gt;4)-Mur2Ac(oyl-L-Ala-gamma-D-Glu-L-Lys-D-Ala-D-Ala)](n+1)-di-trans,octa-cis-undecaprenyl diphosphate + di-trans,octa-cis-undecaprenyl diphosphate + H(+)</text>
        <dbReference type="Rhea" id="RHEA:23708"/>
        <dbReference type="Rhea" id="RHEA-COMP:9602"/>
        <dbReference type="Rhea" id="RHEA-COMP:9603"/>
        <dbReference type="ChEBI" id="CHEBI:15378"/>
        <dbReference type="ChEBI" id="CHEBI:58405"/>
        <dbReference type="ChEBI" id="CHEBI:60033"/>
        <dbReference type="ChEBI" id="CHEBI:78435"/>
        <dbReference type="EC" id="2.4.99.28"/>
    </reaction>
</comment>
<evidence type="ECO:0000256" key="1">
    <source>
        <dbReference type="ARBA" id="ARBA00002624"/>
    </source>
</evidence>
<feature type="compositionally biased region" description="Polar residues" evidence="16">
    <location>
        <begin position="18"/>
        <end position="27"/>
    </location>
</feature>
<feature type="transmembrane region" description="Helical" evidence="17">
    <location>
        <begin position="46"/>
        <end position="70"/>
    </location>
</feature>
<dbReference type="GO" id="GO:0005886">
    <property type="term" value="C:plasma membrane"/>
    <property type="evidence" value="ECO:0007669"/>
    <property type="project" value="UniProtKB-SubCell"/>
</dbReference>
<evidence type="ECO:0000256" key="10">
    <source>
        <dbReference type="ARBA" id="ARBA00022968"/>
    </source>
</evidence>
<keyword evidence="5" id="KW-0121">Carboxypeptidase</keyword>
<keyword evidence="10" id="KW-0735">Signal-anchor</keyword>
<dbReference type="InterPro" id="IPR001264">
    <property type="entry name" value="Glyco_trans_51"/>
</dbReference>
<feature type="compositionally biased region" description="Low complexity" evidence="16">
    <location>
        <begin position="944"/>
        <end position="956"/>
    </location>
</feature>
<evidence type="ECO:0000256" key="8">
    <source>
        <dbReference type="ARBA" id="ARBA00022679"/>
    </source>
</evidence>
<sequence length="965" mass="105366">MVNNDDNQHRSSEKKKGSTSTRTSRQSPKGKPKMSRRKKMKYAKQITIGVSATFVIVVLALLINFVYGVIQETAAFSAQNLLSYGGVKVLDSDDNVVFQRGSDPTSYNDLPQVLVDAIVAAEDSRYFEHNGFDIPRIFTAAVRNVLGGEITSGASTITQQLIKKKYYPDEEQTMTRKIGEIYLAIQADAELSKEDILANYLNTISFGRGPQTIGIRAASSYFFDKEPSELTLPEAAYLAGSLNAPDAYDAYYHIEAATARRDTVLDLMLQHGYITEEECNLAKSTKLENLLKHPETDSSSNQYQAYIDAVIEEAVDILYSDQYSDEEIQLRKSELTNEVLEKPITIHTFMDSDLQNYLDQIQAGEIVNIPFSTDSLEMAASVQETHTGRIVGLIGGRHYAEDNTMFGLNLATSSKQQAGSSLKPLVAYGPAFEFLHWSTAASIMDEEFVDTPGAQPVRNWDNRYHGLITIENALANSYNAPAVLALKMACEEVGNDAVIDFINSLGLTVNDNTATGEQYGDFNYRYAIGAWAYGVTMVQEAGAYAAVVNQGKYIEPHTINYIEYETDQSTVNYDEKIQSEATQAISEQTAFMIREIMRSYTSSSSNYWRIRATGVDCGAKTGTSTTTNNYDKGSLMAAFTPDYAISCWVGNAQSGDARLPSGASSISGSAVQRIISQLHPDGETYSEYSSMPEGIIEGTMVKGSSDPYIAATSSMSSSYTISGFFYTDNAPENKTIEIAVDQLTSFTVESVNDKALRVAFGAYNSEYTTEDDSGEFNINRIYGRILYTTIIRDANGNELTRVSQENNEYTIDYEVTQPIRVCGIYNFSSATSVTSNEVCHDINPQAISLSTHAALSDANGNSIANGGSTTATQVRLNVTATNSDSTITVSINGGSSQSSTGSSATFNFSNLTAGQTYTITITETNPRAEAPNTTTMRFTVQQANAGNEGGNNNQNGSTDTQNQNN</sequence>
<organism evidence="20 21">
    <name type="scientific">Candidatus Fimiplasma intestinipullorum</name>
    <dbReference type="NCBI Taxonomy" id="2840825"/>
    <lineage>
        <taxon>Bacteria</taxon>
        <taxon>Bacillati</taxon>
        <taxon>Bacillota</taxon>
        <taxon>Clostridia</taxon>
        <taxon>Eubacteriales</taxon>
        <taxon>Candidatus Fimiplasma</taxon>
    </lineage>
</organism>
<keyword evidence="17" id="KW-0812">Transmembrane</keyword>
<feature type="region of interest" description="Disordered" evidence="16">
    <location>
        <begin position="1"/>
        <end position="38"/>
    </location>
</feature>
<proteinExistence type="predicted"/>
<keyword evidence="7" id="KW-0328">Glycosyltransferase</keyword>
<evidence type="ECO:0000256" key="16">
    <source>
        <dbReference type="SAM" id="MobiDB-lite"/>
    </source>
</evidence>
<evidence type="ECO:0000256" key="13">
    <source>
        <dbReference type="ARBA" id="ARBA00034000"/>
    </source>
</evidence>
<name>A0A9D1HM99_9FIRM</name>
<reference evidence="20" key="2">
    <citation type="journal article" date="2021" name="PeerJ">
        <title>Extensive microbial diversity within the chicken gut microbiome revealed by metagenomics and culture.</title>
        <authorList>
            <person name="Gilroy R."/>
            <person name="Ravi A."/>
            <person name="Getino M."/>
            <person name="Pursley I."/>
            <person name="Horton D.L."/>
            <person name="Alikhan N.F."/>
            <person name="Baker D."/>
            <person name="Gharbi K."/>
            <person name="Hall N."/>
            <person name="Watson M."/>
            <person name="Adriaenssens E.M."/>
            <person name="Foster-Nyarko E."/>
            <person name="Jarju S."/>
            <person name="Secka A."/>
            <person name="Antonio M."/>
            <person name="Oren A."/>
            <person name="Chaudhuri R.R."/>
            <person name="La Ragione R."/>
            <person name="Hildebrand F."/>
            <person name="Pallen M.J."/>
        </authorList>
    </citation>
    <scope>NUCLEOTIDE SEQUENCE</scope>
    <source>
        <strain evidence="20">CHK195-11698</strain>
    </source>
</reference>
<dbReference type="PANTHER" id="PTHR32282:SF29">
    <property type="entry name" value="PENICILLIN-BINDING PROTEIN 1A"/>
    <property type="match status" value="1"/>
</dbReference>
<keyword evidence="6" id="KW-0645">Protease</keyword>
<dbReference type="GO" id="GO:0006508">
    <property type="term" value="P:proteolysis"/>
    <property type="evidence" value="ECO:0007669"/>
    <property type="project" value="UniProtKB-KW"/>
</dbReference>
<evidence type="ECO:0000256" key="14">
    <source>
        <dbReference type="ARBA" id="ARBA00044770"/>
    </source>
</evidence>
<protein>
    <recommendedName>
        <fullName evidence="4">Penicillin-binding protein 1A</fullName>
        <ecNumber evidence="14">2.4.99.28</ecNumber>
        <ecNumber evidence="3">3.4.16.4</ecNumber>
    </recommendedName>
</protein>
<dbReference type="GO" id="GO:0009002">
    <property type="term" value="F:serine-type D-Ala-D-Ala carboxypeptidase activity"/>
    <property type="evidence" value="ECO:0007669"/>
    <property type="project" value="UniProtKB-EC"/>
</dbReference>
<feature type="compositionally biased region" description="Basic and acidic residues" evidence="16">
    <location>
        <begin position="1"/>
        <end position="16"/>
    </location>
</feature>
<comment type="subcellular location">
    <subcellularLocation>
        <location evidence="2">Cell membrane</location>
        <topology evidence="2">Single-pass type II membrane protein</topology>
    </subcellularLocation>
</comment>
<evidence type="ECO:0000256" key="7">
    <source>
        <dbReference type="ARBA" id="ARBA00022676"/>
    </source>
</evidence>
<dbReference type="PANTHER" id="PTHR32282">
    <property type="entry name" value="BINDING PROTEIN TRANSPEPTIDASE, PUTATIVE-RELATED"/>
    <property type="match status" value="1"/>
</dbReference>
<dbReference type="EMBL" id="DVMJ01000036">
    <property type="protein sequence ID" value="HIU13292.1"/>
    <property type="molecule type" value="Genomic_DNA"/>
</dbReference>
<dbReference type="InterPro" id="IPR023346">
    <property type="entry name" value="Lysozyme-like_dom_sf"/>
</dbReference>
<evidence type="ECO:0000256" key="3">
    <source>
        <dbReference type="ARBA" id="ARBA00012448"/>
    </source>
</evidence>
<dbReference type="SUPFAM" id="SSF56601">
    <property type="entry name" value="beta-lactamase/transpeptidase-like"/>
    <property type="match status" value="1"/>
</dbReference>
<dbReference type="Pfam" id="PF00905">
    <property type="entry name" value="Transpeptidase"/>
    <property type="match status" value="1"/>
</dbReference>
<evidence type="ECO:0000256" key="12">
    <source>
        <dbReference type="ARBA" id="ARBA00023268"/>
    </source>
</evidence>
<dbReference type="GO" id="GO:0009252">
    <property type="term" value="P:peptidoglycan biosynthetic process"/>
    <property type="evidence" value="ECO:0007669"/>
    <property type="project" value="TreeGrafter"/>
</dbReference>
<evidence type="ECO:0000256" key="2">
    <source>
        <dbReference type="ARBA" id="ARBA00004401"/>
    </source>
</evidence>
<keyword evidence="9" id="KW-0378">Hydrolase</keyword>
<gene>
    <name evidence="20" type="ORF">IAD15_04405</name>
</gene>
<evidence type="ECO:0000256" key="5">
    <source>
        <dbReference type="ARBA" id="ARBA00022645"/>
    </source>
</evidence>
<evidence type="ECO:0000259" key="19">
    <source>
        <dbReference type="Pfam" id="PF00912"/>
    </source>
</evidence>
<dbReference type="InterPro" id="IPR036950">
    <property type="entry name" value="PBP_transglycosylase"/>
</dbReference>
<dbReference type="EC" id="3.4.16.4" evidence="3"/>
<dbReference type="GO" id="GO:0030288">
    <property type="term" value="C:outer membrane-bounded periplasmic space"/>
    <property type="evidence" value="ECO:0007669"/>
    <property type="project" value="TreeGrafter"/>
</dbReference>
<comment type="function">
    <text evidence="1">Cell wall formation. Synthesis of cross-linked peptidoglycan from the lipid intermediates. The enzyme has a penicillin-insensitive transglycosylase N-terminal domain (formation of linear glycan strands) and a penicillin-sensitive transpeptidase C-terminal domain (cross-linking of the peptide subunits).</text>
</comment>
<feature type="domain" description="Penicillin-binding protein transpeptidase" evidence="18">
    <location>
        <begin position="378"/>
        <end position="647"/>
    </location>
</feature>
<keyword evidence="17" id="KW-0472">Membrane</keyword>
<dbReference type="AlphaFoldDB" id="A0A9D1HM99"/>
<dbReference type="InterPro" id="IPR012338">
    <property type="entry name" value="Beta-lactam/transpept-like"/>
</dbReference>
<evidence type="ECO:0000313" key="21">
    <source>
        <dbReference type="Proteomes" id="UP000824175"/>
    </source>
</evidence>
<evidence type="ECO:0000313" key="20">
    <source>
        <dbReference type="EMBL" id="HIU13292.1"/>
    </source>
</evidence>
<evidence type="ECO:0000256" key="4">
    <source>
        <dbReference type="ARBA" id="ARBA00018638"/>
    </source>
</evidence>
<keyword evidence="17" id="KW-1133">Transmembrane helix</keyword>
<comment type="caution">
    <text evidence="20">The sequence shown here is derived from an EMBL/GenBank/DDBJ whole genome shotgun (WGS) entry which is preliminary data.</text>
</comment>
<feature type="domain" description="Glycosyl transferase family 51" evidence="19">
    <location>
        <begin position="101"/>
        <end position="268"/>
    </location>
</feature>
<dbReference type="InterPro" id="IPR050396">
    <property type="entry name" value="Glycosyltr_51/Transpeptidase"/>
</dbReference>
<accession>A0A9D1HM99</accession>
<dbReference type="InterPro" id="IPR001460">
    <property type="entry name" value="PCN-bd_Tpept"/>
</dbReference>
<keyword evidence="11" id="KW-0046">Antibiotic resistance</keyword>
<dbReference type="GO" id="GO:0046677">
    <property type="term" value="P:response to antibiotic"/>
    <property type="evidence" value="ECO:0007669"/>
    <property type="project" value="UniProtKB-KW"/>
</dbReference>
<keyword evidence="12" id="KW-0511">Multifunctional enzyme</keyword>
<dbReference type="GO" id="GO:0008955">
    <property type="term" value="F:peptidoglycan glycosyltransferase activity"/>
    <property type="evidence" value="ECO:0007669"/>
    <property type="project" value="UniProtKB-EC"/>
</dbReference>
<reference evidence="20" key="1">
    <citation type="submission" date="2020-10" db="EMBL/GenBank/DDBJ databases">
        <authorList>
            <person name="Gilroy R."/>
        </authorList>
    </citation>
    <scope>NUCLEOTIDE SEQUENCE</scope>
    <source>
        <strain evidence="20">CHK195-11698</strain>
    </source>
</reference>
<evidence type="ECO:0000256" key="17">
    <source>
        <dbReference type="SAM" id="Phobius"/>
    </source>
</evidence>